<dbReference type="Proteomes" id="UP000587527">
    <property type="component" value="Unassembled WGS sequence"/>
</dbReference>
<keyword evidence="4" id="KW-1185">Reference proteome</keyword>
<dbReference type="AlphaFoldDB" id="A0A841BN60"/>
<feature type="region of interest" description="Disordered" evidence="1">
    <location>
        <begin position="85"/>
        <end position="123"/>
    </location>
</feature>
<feature type="compositionally biased region" description="Low complexity" evidence="1">
    <location>
        <begin position="98"/>
        <end position="123"/>
    </location>
</feature>
<accession>A0A841BN60</accession>
<sequence length="242" mass="25683">MSESFQESRQPVPAEPFHGLRQPVPVPRPLLERHAGKFVAVLAVIAAVFILLSAALGLFGSDESAKQGEAADALNERVSRLEEDNAALRRENERLTVPAPDSPTSSAPDSPAASASPSPIRSAASVRWQGTLRITGSGMDLDSVPPRSGSSGGDIRQSFYGTALITNPGTEAALWESDAVPTRDQCALLTSTQALGGSTVAEEPRAGMTFCFFTRGNRSSFLKIVKLTDDGFMADVIVWQKA</sequence>
<keyword evidence="2" id="KW-0812">Transmembrane</keyword>
<protein>
    <submittedName>
        <fullName evidence="3">Uncharacterized protein</fullName>
    </submittedName>
</protein>
<proteinExistence type="predicted"/>
<name>A0A841BN60_9ACTN</name>
<gene>
    <name evidence="3" type="ORF">F4553_001650</name>
</gene>
<comment type="caution">
    <text evidence="3">The sequence shown here is derived from an EMBL/GenBank/DDBJ whole genome shotgun (WGS) entry which is preliminary data.</text>
</comment>
<keyword evidence="2" id="KW-0472">Membrane</keyword>
<feature type="region of interest" description="Disordered" evidence="1">
    <location>
        <begin position="1"/>
        <end position="23"/>
    </location>
</feature>
<evidence type="ECO:0000313" key="4">
    <source>
        <dbReference type="Proteomes" id="UP000587527"/>
    </source>
</evidence>
<reference evidence="3 4" key="1">
    <citation type="submission" date="2020-08" db="EMBL/GenBank/DDBJ databases">
        <title>Sequencing the genomes of 1000 actinobacteria strains.</title>
        <authorList>
            <person name="Klenk H.-P."/>
        </authorList>
    </citation>
    <scope>NUCLEOTIDE SEQUENCE [LARGE SCALE GENOMIC DNA]</scope>
    <source>
        <strain evidence="3 4">DSM 45362</strain>
    </source>
</reference>
<feature type="transmembrane region" description="Helical" evidence="2">
    <location>
        <begin position="38"/>
        <end position="59"/>
    </location>
</feature>
<keyword evidence="2" id="KW-1133">Transmembrane helix</keyword>
<evidence type="ECO:0000256" key="2">
    <source>
        <dbReference type="SAM" id="Phobius"/>
    </source>
</evidence>
<organism evidence="3 4">
    <name type="scientific">Allocatelliglobosispora scoriae</name>
    <dbReference type="NCBI Taxonomy" id="643052"/>
    <lineage>
        <taxon>Bacteria</taxon>
        <taxon>Bacillati</taxon>
        <taxon>Actinomycetota</taxon>
        <taxon>Actinomycetes</taxon>
        <taxon>Micromonosporales</taxon>
        <taxon>Micromonosporaceae</taxon>
        <taxon>Allocatelliglobosispora</taxon>
    </lineage>
</organism>
<evidence type="ECO:0000256" key="1">
    <source>
        <dbReference type="SAM" id="MobiDB-lite"/>
    </source>
</evidence>
<dbReference type="EMBL" id="JACHMN010000002">
    <property type="protein sequence ID" value="MBB5868271.1"/>
    <property type="molecule type" value="Genomic_DNA"/>
</dbReference>
<evidence type="ECO:0000313" key="3">
    <source>
        <dbReference type="EMBL" id="MBB5868271.1"/>
    </source>
</evidence>
<feature type="compositionally biased region" description="Basic and acidic residues" evidence="1">
    <location>
        <begin position="85"/>
        <end position="94"/>
    </location>
</feature>
<dbReference type="RefSeq" id="WP_184834077.1">
    <property type="nucleotide sequence ID" value="NZ_JACHMN010000002.1"/>
</dbReference>